<proteinExistence type="inferred from homology"/>
<sequence>MAFSLSRLLRKTFVVRPLEIADCRFLAMLHEEDFVRPWTDGEFESLLSQDTVFGFAAIEEGVPGGKPCGFVLARRAAGEAEILTVTVARALRRRGIGRMLMDAVLRTLHAERVEALFLEVDENNAPAITLYRRLGFRQVGHRPDYYRDASARQSNALVMRRDLR</sequence>
<dbReference type="GO" id="GO:0008080">
    <property type="term" value="F:N-acetyltransferase activity"/>
    <property type="evidence" value="ECO:0007669"/>
    <property type="project" value="InterPro"/>
</dbReference>
<dbReference type="AlphaFoldDB" id="Q11BE1"/>
<organism evidence="6">
    <name type="scientific">Chelativorans sp. (strain BNC1)</name>
    <dbReference type="NCBI Taxonomy" id="266779"/>
    <lineage>
        <taxon>Bacteria</taxon>
        <taxon>Pseudomonadati</taxon>
        <taxon>Pseudomonadota</taxon>
        <taxon>Alphaproteobacteria</taxon>
        <taxon>Hyphomicrobiales</taxon>
        <taxon>Phyllobacteriaceae</taxon>
        <taxon>Chelativorans</taxon>
    </lineage>
</organism>
<dbReference type="PANTHER" id="PTHR43420">
    <property type="entry name" value="ACETYLTRANSFERASE"/>
    <property type="match status" value="1"/>
</dbReference>
<dbReference type="InterPro" id="IPR016181">
    <property type="entry name" value="Acyl_CoA_acyltransferase"/>
</dbReference>
<dbReference type="Gene3D" id="3.40.630.30">
    <property type="match status" value="1"/>
</dbReference>
<protein>
    <submittedName>
        <fullName evidence="6">GCN5-related N-acetyltransferase</fullName>
    </submittedName>
</protein>
<dbReference type="CDD" id="cd04301">
    <property type="entry name" value="NAT_SF"/>
    <property type="match status" value="1"/>
</dbReference>
<dbReference type="InterPro" id="IPR006464">
    <property type="entry name" value="AcTrfase_RimI/Ard1"/>
</dbReference>
<dbReference type="PROSITE" id="PS51186">
    <property type="entry name" value="GNAT"/>
    <property type="match status" value="1"/>
</dbReference>
<dbReference type="eggNOG" id="COG0456">
    <property type="taxonomic scope" value="Bacteria"/>
</dbReference>
<evidence type="ECO:0000256" key="4">
    <source>
        <dbReference type="ARBA" id="ARBA00023315"/>
    </source>
</evidence>
<keyword evidence="3 6" id="KW-0808">Transferase</keyword>
<dbReference type="EMBL" id="CP000390">
    <property type="protein sequence ID" value="ABG65284.1"/>
    <property type="molecule type" value="Genomic_DNA"/>
</dbReference>
<reference evidence="6" key="1">
    <citation type="submission" date="2006-06" db="EMBL/GenBank/DDBJ databases">
        <title>Complete sequence of chromosome of Chelativorans sp. BNC1.</title>
        <authorList>
            <consortium name="US DOE Joint Genome Institute"/>
            <person name="Copeland A."/>
            <person name="Lucas S."/>
            <person name="Lapidus A."/>
            <person name="Barry K."/>
            <person name="Detter J.C."/>
            <person name="Glavina del Rio T."/>
            <person name="Hammon N."/>
            <person name="Israni S."/>
            <person name="Dalin E."/>
            <person name="Tice H."/>
            <person name="Pitluck S."/>
            <person name="Chertkov O."/>
            <person name="Brettin T."/>
            <person name="Bruce D."/>
            <person name="Han C."/>
            <person name="Tapia R."/>
            <person name="Gilna P."/>
            <person name="Schmutz J."/>
            <person name="Larimer F."/>
            <person name="Land M."/>
            <person name="Hauser L."/>
            <person name="Kyrpides N."/>
            <person name="Mikhailova N."/>
            <person name="Richardson P."/>
        </authorList>
    </citation>
    <scope>NUCLEOTIDE SEQUENCE</scope>
    <source>
        <strain evidence="6">BNC1</strain>
    </source>
</reference>
<dbReference type="SUPFAM" id="SSF55729">
    <property type="entry name" value="Acyl-CoA N-acyltransferases (Nat)"/>
    <property type="match status" value="1"/>
</dbReference>
<comment type="similarity">
    <text evidence="1">Belongs to the acetyltransferase family. RimI subfamily.</text>
</comment>
<evidence type="ECO:0000313" key="6">
    <source>
        <dbReference type="EMBL" id="ABG65284.1"/>
    </source>
</evidence>
<keyword evidence="2" id="KW-0963">Cytoplasm</keyword>
<feature type="domain" description="N-acetyltransferase" evidence="5">
    <location>
        <begin position="13"/>
        <end position="164"/>
    </location>
</feature>
<keyword evidence="4" id="KW-0012">Acyltransferase</keyword>
<dbReference type="PANTHER" id="PTHR43420:SF12">
    <property type="entry name" value="N-ACETYLTRANSFERASE DOMAIN-CONTAINING PROTEIN"/>
    <property type="match status" value="1"/>
</dbReference>
<dbReference type="NCBIfam" id="TIGR01575">
    <property type="entry name" value="rimI"/>
    <property type="match status" value="1"/>
</dbReference>
<accession>Q11BE1</accession>
<evidence type="ECO:0000256" key="3">
    <source>
        <dbReference type="ARBA" id="ARBA00022679"/>
    </source>
</evidence>
<gene>
    <name evidence="6" type="ordered locus">Meso_3917</name>
</gene>
<evidence type="ECO:0000256" key="2">
    <source>
        <dbReference type="ARBA" id="ARBA00022490"/>
    </source>
</evidence>
<dbReference type="Pfam" id="PF00583">
    <property type="entry name" value="Acetyltransf_1"/>
    <property type="match status" value="1"/>
</dbReference>
<dbReference type="InterPro" id="IPR050680">
    <property type="entry name" value="YpeA/RimI_acetyltransf"/>
</dbReference>
<evidence type="ECO:0000256" key="1">
    <source>
        <dbReference type="ARBA" id="ARBA00005395"/>
    </source>
</evidence>
<name>Q11BE1_CHESB</name>
<dbReference type="KEGG" id="mes:Meso_3917"/>
<dbReference type="STRING" id="266779.Meso_3917"/>
<evidence type="ECO:0000259" key="5">
    <source>
        <dbReference type="PROSITE" id="PS51186"/>
    </source>
</evidence>
<dbReference type="InterPro" id="IPR000182">
    <property type="entry name" value="GNAT_dom"/>
</dbReference>
<dbReference type="HOGENOM" id="CLU_013985_23_2_5"/>